<proteinExistence type="predicted"/>
<dbReference type="GO" id="GO:0003677">
    <property type="term" value="F:DNA binding"/>
    <property type="evidence" value="ECO:0007669"/>
    <property type="project" value="UniProtKB-UniRule"/>
</dbReference>
<accession>A0A9W7G1V8</accession>
<evidence type="ECO:0000256" key="1">
    <source>
        <dbReference type="PROSITE-ProRule" id="PRU00267"/>
    </source>
</evidence>
<reference evidence="5" key="1">
    <citation type="journal article" date="2023" name="Commun. Biol.">
        <title>Genome analysis of Parmales, the sister group of diatoms, reveals the evolutionary specialization of diatoms from phago-mixotrophs to photoautotrophs.</title>
        <authorList>
            <person name="Ban H."/>
            <person name="Sato S."/>
            <person name="Yoshikawa S."/>
            <person name="Yamada K."/>
            <person name="Nakamura Y."/>
            <person name="Ichinomiya M."/>
            <person name="Sato N."/>
            <person name="Blanc-Mathieu R."/>
            <person name="Endo H."/>
            <person name="Kuwata A."/>
            <person name="Ogata H."/>
        </authorList>
    </citation>
    <scope>NUCLEOTIDE SEQUENCE [LARGE SCALE GENOMIC DNA]</scope>
</reference>
<dbReference type="EMBL" id="BRYA01000673">
    <property type="protein sequence ID" value="GMI28999.1"/>
    <property type="molecule type" value="Genomic_DNA"/>
</dbReference>
<feature type="region of interest" description="Disordered" evidence="2">
    <location>
        <begin position="587"/>
        <end position="625"/>
    </location>
</feature>
<dbReference type="AlphaFoldDB" id="A0A9W7G1V8"/>
<dbReference type="PROSITE" id="PS50118">
    <property type="entry name" value="HMG_BOX_2"/>
    <property type="match status" value="1"/>
</dbReference>
<dbReference type="InterPro" id="IPR009071">
    <property type="entry name" value="HMG_box_dom"/>
</dbReference>
<protein>
    <recommendedName>
        <fullName evidence="3">HMG box domain-containing protein</fullName>
    </recommendedName>
</protein>
<dbReference type="GO" id="GO:0005634">
    <property type="term" value="C:nucleus"/>
    <property type="evidence" value="ECO:0007669"/>
    <property type="project" value="UniProtKB-UniRule"/>
</dbReference>
<name>A0A9W7G1V8_9STRA</name>
<dbReference type="OrthoDB" id="10452540at2759"/>
<feature type="region of interest" description="Disordered" evidence="2">
    <location>
        <begin position="492"/>
        <end position="525"/>
    </location>
</feature>
<dbReference type="SUPFAM" id="SSF47095">
    <property type="entry name" value="HMG-box"/>
    <property type="match status" value="1"/>
</dbReference>
<dbReference type="Gene3D" id="1.10.30.10">
    <property type="entry name" value="High mobility group box domain"/>
    <property type="match status" value="1"/>
</dbReference>
<dbReference type="Proteomes" id="UP001165065">
    <property type="component" value="Unassembled WGS sequence"/>
</dbReference>
<evidence type="ECO:0000256" key="2">
    <source>
        <dbReference type="SAM" id="MobiDB-lite"/>
    </source>
</evidence>
<gene>
    <name evidence="4" type="ORF">TrCOL_g6800</name>
</gene>
<organism evidence="4 5">
    <name type="scientific">Triparma columacea</name>
    <dbReference type="NCBI Taxonomy" id="722753"/>
    <lineage>
        <taxon>Eukaryota</taxon>
        <taxon>Sar</taxon>
        <taxon>Stramenopiles</taxon>
        <taxon>Ochrophyta</taxon>
        <taxon>Bolidophyceae</taxon>
        <taxon>Parmales</taxon>
        <taxon>Triparmaceae</taxon>
        <taxon>Triparma</taxon>
    </lineage>
</organism>
<evidence type="ECO:0000313" key="5">
    <source>
        <dbReference type="Proteomes" id="UP001165065"/>
    </source>
</evidence>
<sequence>MQLVVKVLEIKDGVSTVKDEWYEGGKKDNGKGNKKSAKTGKKKKESATNAPRGENEGEKDKGRKFVHTTMAGEVINEPRTAEDIFAAAYAPIFKQKMSSIPGYESGDEVVKAREVYREGFEGDEEKSGPWRRKAKDEKLEWEQVMKENKFHNSYRLNVFNNPDLKGSFRDLEGMPIPLPPKSGEEAFKTFMRSKIEGVMRERVGSDFRKSDVGPVLKKTWEGLGEEKKEEWDLKAGKAREDFKKQASENPKMKERLEAWEAGKEKRNVLPLGWTVKVVQRQGSTEFDKVDMPEGYDKKRVGGIYWMVGKGGTKKDKGTPVRLPVLIVDPEKERGGLRKEWEKVYAKGKGAELVVWMGYDRKDRGKAYAVLGDKEFEEGGKMVEWEEGCKKGWKEDKGGSEGDQTLRRRGIERADIQVGVERSGRGKWMEITEAEWEVMKAKGNKKAEDKYFTHVRTGCTVRSWVDVERAEGIIKGEGGGWKSGKDIEKELKKMRQAESKKRKRERDIISDLGPKGGGGKKFKPGDVDQTVKVGDYYLGETVSALWREDGIRYSARIWGHREDKMDGEEEDGYVVWFELDGTVGDVGERDLERVGGKGEEGKGEERKGEEKMDVEGGEKKEAVLAQ</sequence>
<feature type="domain" description="HMG box" evidence="3">
    <location>
        <begin position="180"/>
        <end position="250"/>
    </location>
</feature>
<evidence type="ECO:0000259" key="3">
    <source>
        <dbReference type="PROSITE" id="PS50118"/>
    </source>
</evidence>
<feature type="compositionally biased region" description="Basic and acidic residues" evidence="2">
    <location>
        <begin position="19"/>
        <end position="31"/>
    </location>
</feature>
<feature type="compositionally biased region" description="Basic and acidic residues" evidence="2">
    <location>
        <begin position="492"/>
        <end position="508"/>
    </location>
</feature>
<dbReference type="InterPro" id="IPR036910">
    <property type="entry name" value="HMG_box_dom_sf"/>
</dbReference>
<feature type="region of interest" description="Disordered" evidence="2">
    <location>
        <begin position="19"/>
        <end position="65"/>
    </location>
</feature>
<evidence type="ECO:0000313" key="4">
    <source>
        <dbReference type="EMBL" id="GMI28999.1"/>
    </source>
</evidence>
<keyword evidence="1" id="KW-0238">DNA-binding</keyword>
<feature type="compositionally biased region" description="Basic and acidic residues" evidence="2">
    <location>
        <begin position="53"/>
        <end position="63"/>
    </location>
</feature>
<comment type="caution">
    <text evidence="4">The sequence shown here is derived from an EMBL/GenBank/DDBJ whole genome shotgun (WGS) entry which is preliminary data.</text>
</comment>
<keyword evidence="1" id="KW-0539">Nucleus</keyword>
<keyword evidence="5" id="KW-1185">Reference proteome</keyword>
<feature type="compositionally biased region" description="Basic residues" evidence="2">
    <location>
        <begin position="32"/>
        <end position="44"/>
    </location>
</feature>
<feature type="DNA-binding region" description="HMG box" evidence="1">
    <location>
        <begin position="180"/>
        <end position="250"/>
    </location>
</feature>